<dbReference type="EMBL" id="JBHSXL010000010">
    <property type="protein sequence ID" value="MFC6893623.1"/>
    <property type="molecule type" value="Genomic_DNA"/>
</dbReference>
<name>A0ABD5V0P7_9EURY</name>
<evidence type="ECO:0000313" key="2">
    <source>
        <dbReference type="Proteomes" id="UP001596296"/>
    </source>
</evidence>
<dbReference type="RefSeq" id="WP_379745751.1">
    <property type="nucleotide sequence ID" value="NZ_JBHSVN010000001.1"/>
</dbReference>
<proteinExistence type="predicted"/>
<comment type="caution">
    <text evidence="1">The sequence shown here is derived from an EMBL/GenBank/DDBJ whole genome shotgun (WGS) entry which is preliminary data.</text>
</comment>
<gene>
    <name evidence="1" type="ORF">ACFQE9_13560</name>
</gene>
<evidence type="ECO:0000313" key="1">
    <source>
        <dbReference type="EMBL" id="MFC6893623.1"/>
    </source>
</evidence>
<keyword evidence="2" id="KW-1185">Reference proteome</keyword>
<organism evidence="1 2">
    <name type="scientific">Halopenitus salinus</name>
    <dbReference type="NCBI Taxonomy" id="1198295"/>
    <lineage>
        <taxon>Archaea</taxon>
        <taxon>Methanobacteriati</taxon>
        <taxon>Methanobacteriota</taxon>
        <taxon>Stenosarchaea group</taxon>
        <taxon>Halobacteria</taxon>
        <taxon>Halobacteriales</taxon>
        <taxon>Haloferacaceae</taxon>
        <taxon>Halopenitus</taxon>
    </lineage>
</organism>
<sequence>MTADEARVTARIFRTEDGETFHEYEVSGIGYDSLDALESALNTR</sequence>
<dbReference type="AlphaFoldDB" id="A0ABD5V0P7"/>
<accession>A0ABD5V0P7</accession>
<dbReference type="Proteomes" id="UP001596296">
    <property type="component" value="Unassembled WGS sequence"/>
</dbReference>
<protein>
    <submittedName>
        <fullName evidence="1">Uncharacterized protein</fullName>
    </submittedName>
</protein>
<reference evidence="1 2" key="1">
    <citation type="journal article" date="2019" name="Int. J. Syst. Evol. Microbiol.">
        <title>The Global Catalogue of Microorganisms (GCM) 10K type strain sequencing project: providing services to taxonomists for standard genome sequencing and annotation.</title>
        <authorList>
            <consortium name="The Broad Institute Genomics Platform"/>
            <consortium name="The Broad Institute Genome Sequencing Center for Infectious Disease"/>
            <person name="Wu L."/>
            <person name="Ma J."/>
        </authorList>
    </citation>
    <scope>NUCLEOTIDE SEQUENCE [LARGE SCALE GENOMIC DNA]</scope>
    <source>
        <strain evidence="1 2">SKJ47</strain>
    </source>
</reference>